<dbReference type="SMART" id="SM00421">
    <property type="entry name" value="HTH_LUXR"/>
    <property type="match status" value="1"/>
</dbReference>
<evidence type="ECO:0000313" key="5">
    <source>
        <dbReference type="EMBL" id="MDT0454831.1"/>
    </source>
</evidence>
<proteinExistence type="predicted"/>
<keyword evidence="6" id="KW-1185">Reference proteome</keyword>
<dbReference type="PANTHER" id="PTHR43214">
    <property type="entry name" value="TWO-COMPONENT RESPONSE REGULATOR"/>
    <property type="match status" value="1"/>
</dbReference>
<dbReference type="SUPFAM" id="SSF52172">
    <property type="entry name" value="CheY-like"/>
    <property type="match status" value="1"/>
</dbReference>
<dbReference type="PRINTS" id="PR00038">
    <property type="entry name" value="HTHLUXR"/>
</dbReference>
<feature type="domain" description="Response regulatory" evidence="4">
    <location>
        <begin position="14"/>
        <end position="130"/>
    </location>
</feature>
<dbReference type="InterPro" id="IPR039420">
    <property type="entry name" value="WalR-like"/>
</dbReference>
<comment type="caution">
    <text evidence="5">The sequence shown here is derived from an EMBL/GenBank/DDBJ whole genome shotgun (WGS) entry which is preliminary data.</text>
</comment>
<dbReference type="SUPFAM" id="SSF46894">
    <property type="entry name" value="C-terminal effector domain of the bipartite response regulators"/>
    <property type="match status" value="1"/>
</dbReference>
<evidence type="ECO:0000259" key="4">
    <source>
        <dbReference type="PROSITE" id="PS50110"/>
    </source>
</evidence>
<feature type="domain" description="HTH luxR-type" evidence="3">
    <location>
        <begin position="145"/>
        <end position="210"/>
    </location>
</feature>
<keyword evidence="1" id="KW-0238">DNA-binding</keyword>
<dbReference type="InterPro" id="IPR016032">
    <property type="entry name" value="Sig_transdc_resp-reg_C-effctor"/>
</dbReference>
<feature type="modified residue" description="4-aspartylphosphate" evidence="2">
    <location>
        <position position="65"/>
    </location>
</feature>
<gene>
    <name evidence="5" type="ORF">RM550_03620</name>
</gene>
<dbReference type="Proteomes" id="UP001180551">
    <property type="component" value="Unassembled WGS sequence"/>
</dbReference>
<evidence type="ECO:0000256" key="1">
    <source>
        <dbReference type="ARBA" id="ARBA00023125"/>
    </source>
</evidence>
<dbReference type="Pfam" id="PF00072">
    <property type="entry name" value="Response_reg"/>
    <property type="match status" value="1"/>
</dbReference>
<accession>A0ABU2T210</accession>
<name>A0ABU2T210_9ACTN</name>
<protein>
    <submittedName>
        <fullName evidence="5">Response regulator transcription factor</fullName>
    </submittedName>
</protein>
<dbReference type="PROSITE" id="PS50110">
    <property type="entry name" value="RESPONSE_REGULATORY"/>
    <property type="match status" value="1"/>
</dbReference>
<dbReference type="EMBL" id="JAVRFE010000003">
    <property type="protein sequence ID" value="MDT0454831.1"/>
    <property type="molecule type" value="Genomic_DNA"/>
</dbReference>
<dbReference type="Gene3D" id="3.40.50.2300">
    <property type="match status" value="1"/>
</dbReference>
<dbReference type="PANTHER" id="PTHR43214:SF42">
    <property type="entry name" value="TRANSCRIPTIONAL REGULATORY PROTEIN DESR"/>
    <property type="match status" value="1"/>
</dbReference>
<dbReference type="PROSITE" id="PS50043">
    <property type="entry name" value="HTH_LUXR_2"/>
    <property type="match status" value="1"/>
</dbReference>
<evidence type="ECO:0000313" key="6">
    <source>
        <dbReference type="Proteomes" id="UP001180551"/>
    </source>
</evidence>
<keyword evidence="2" id="KW-0597">Phosphoprotein</keyword>
<dbReference type="InterPro" id="IPR011006">
    <property type="entry name" value="CheY-like_superfamily"/>
</dbReference>
<evidence type="ECO:0000256" key="2">
    <source>
        <dbReference type="PROSITE-ProRule" id="PRU00169"/>
    </source>
</evidence>
<dbReference type="RefSeq" id="WP_311622257.1">
    <property type="nucleotide sequence ID" value="NZ_JAVRFE010000003.1"/>
</dbReference>
<evidence type="ECO:0000259" key="3">
    <source>
        <dbReference type="PROSITE" id="PS50043"/>
    </source>
</evidence>
<dbReference type="InterPro" id="IPR001789">
    <property type="entry name" value="Sig_transdc_resp-reg_receiver"/>
</dbReference>
<reference evidence="5" key="1">
    <citation type="submission" date="2024-05" db="EMBL/GenBank/DDBJ databases">
        <title>30 novel species of actinomycetes from the DSMZ collection.</title>
        <authorList>
            <person name="Nouioui I."/>
        </authorList>
    </citation>
    <scope>NUCLEOTIDE SEQUENCE</scope>
    <source>
        <strain evidence="5">DSM 41527</strain>
    </source>
</reference>
<sequence>MTDEPGAPSVRCTRVLIAEDQAMVRGALATLLGLETDITVVGQVEDGPGAVSAARRLRPDLCLLDIEMPGGSGLDAAVALHAELPETKILIFTVFDRPGHLQRALAAGASGFIGKNRPVDELAVAIRQVMSGETVMDPALAAAALRAGPNPLTRREQEVLATAIDGASIPAIAAQVHLSEKTVRNYLSSAIQKTDTANRFEAAHTARERGWL</sequence>
<dbReference type="CDD" id="cd19930">
    <property type="entry name" value="REC_DesR-like"/>
    <property type="match status" value="1"/>
</dbReference>
<dbReference type="CDD" id="cd06170">
    <property type="entry name" value="LuxR_C_like"/>
    <property type="match status" value="1"/>
</dbReference>
<dbReference type="Pfam" id="PF00196">
    <property type="entry name" value="GerE"/>
    <property type="match status" value="1"/>
</dbReference>
<dbReference type="SMART" id="SM00448">
    <property type="entry name" value="REC"/>
    <property type="match status" value="1"/>
</dbReference>
<dbReference type="InterPro" id="IPR000792">
    <property type="entry name" value="Tscrpt_reg_LuxR_C"/>
</dbReference>
<organism evidence="5 6">
    <name type="scientific">Streptomyces mooreae</name>
    <dbReference type="NCBI Taxonomy" id="3075523"/>
    <lineage>
        <taxon>Bacteria</taxon>
        <taxon>Bacillati</taxon>
        <taxon>Actinomycetota</taxon>
        <taxon>Actinomycetes</taxon>
        <taxon>Kitasatosporales</taxon>
        <taxon>Streptomycetaceae</taxon>
        <taxon>Streptomyces</taxon>
    </lineage>
</organism>